<accession>A0AAQ3P4N3</accession>
<evidence type="ECO:0000313" key="2">
    <source>
        <dbReference type="EMBL" id="WVZ19748.1"/>
    </source>
</evidence>
<gene>
    <name evidence="2" type="ORF">V8G54_007070</name>
</gene>
<sequence length="538" mass="60536">MLPVTTASSDFATAASTTSAFSSGGGDPLRVRRVRWSFSCSSFMLRFNLLSVLEFQDTQCRWFQLRAQSHRATMQAAEEGGDNKPMGFDGSDLEKEISKLRGRWELASILNFLEVFNPILGDDLKLSAEDIEIGLVKPDASLARLHIQLLKGMPPVSKTLEDSDKWVTALCKKLTLWWPWVAEGEIPLVPSKGQEISKYKEIDPSDRLLLLKALCEVRADQHDAVSYINNALKERTQISSFRKDALGRDRTGTSYWYDATSKGQSHRLYREVIKSDSIPKDEGTRRLSLPTIQWETLASNLEEFSEVAEKFSLSKSFVEVSISSKLQSNAIPALEKLREKKEKAIKKKQRKDMLLKDIQNSYCSGNTRACRTRRPICYTFEAYDRTIKEAIQLTNKKKTYVADQDKTRQSEDQSNTKNVSTGSDSERDIMQISDDDDDDVDAGYEVENDGISEEENCVDGELVNSEAPSSHAVSYPKGVRCSKRLAGVPSHAILESRGLTTKQTLRQRPTRNSALESIMILDSEDEAHDEKTDLSESI</sequence>
<dbReference type="Proteomes" id="UP001374535">
    <property type="component" value="Chromosome 2"/>
</dbReference>
<evidence type="ECO:0008006" key="4">
    <source>
        <dbReference type="Google" id="ProtNLM"/>
    </source>
</evidence>
<dbReference type="PANTHER" id="PTHR14296">
    <property type="entry name" value="REMODELING AND SPACING FACTOR 1"/>
    <property type="match status" value="1"/>
</dbReference>
<feature type="region of interest" description="Disordered" evidence="1">
    <location>
        <begin position="400"/>
        <end position="439"/>
    </location>
</feature>
<dbReference type="AlphaFoldDB" id="A0AAQ3P4N3"/>
<dbReference type="GO" id="GO:0031213">
    <property type="term" value="C:RSF complex"/>
    <property type="evidence" value="ECO:0007669"/>
    <property type="project" value="InterPro"/>
</dbReference>
<keyword evidence="3" id="KW-1185">Reference proteome</keyword>
<dbReference type="EMBL" id="CP144699">
    <property type="protein sequence ID" value="WVZ19748.1"/>
    <property type="molecule type" value="Genomic_DNA"/>
</dbReference>
<evidence type="ECO:0000313" key="3">
    <source>
        <dbReference type="Proteomes" id="UP001374535"/>
    </source>
</evidence>
<organism evidence="2 3">
    <name type="scientific">Vigna mungo</name>
    <name type="common">Black gram</name>
    <name type="synonym">Phaseolus mungo</name>
    <dbReference type="NCBI Taxonomy" id="3915"/>
    <lineage>
        <taxon>Eukaryota</taxon>
        <taxon>Viridiplantae</taxon>
        <taxon>Streptophyta</taxon>
        <taxon>Embryophyta</taxon>
        <taxon>Tracheophyta</taxon>
        <taxon>Spermatophyta</taxon>
        <taxon>Magnoliopsida</taxon>
        <taxon>eudicotyledons</taxon>
        <taxon>Gunneridae</taxon>
        <taxon>Pentapetalae</taxon>
        <taxon>rosids</taxon>
        <taxon>fabids</taxon>
        <taxon>Fabales</taxon>
        <taxon>Fabaceae</taxon>
        <taxon>Papilionoideae</taxon>
        <taxon>50 kb inversion clade</taxon>
        <taxon>NPAAA clade</taxon>
        <taxon>indigoferoid/millettioid clade</taxon>
        <taxon>Phaseoleae</taxon>
        <taxon>Vigna</taxon>
    </lineage>
</organism>
<proteinExistence type="predicted"/>
<name>A0AAQ3P4N3_VIGMU</name>
<feature type="compositionally biased region" description="Polar residues" evidence="1">
    <location>
        <begin position="412"/>
        <end position="423"/>
    </location>
</feature>
<evidence type="ECO:0000256" key="1">
    <source>
        <dbReference type="SAM" id="MobiDB-lite"/>
    </source>
</evidence>
<dbReference type="InterPro" id="IPR028938">
    <property type="entry name" value="Rsf1-like"/>
</dbReference>
<reference evidence="2 3" key="1">
    <citation type="journal article" date="2023" name="Life. Sci Alliance">
        <title>Evolutionary insights into 3D genome organization and epigenetic landscape of Vigna mungo.</title>
        <authorList>
            <person name="Junaid A."/>
            <person name="Singh B."/>
            <person name="Bhatia S."/>
        </authorList>
    </citation>
    <scope>NUCLEOTIDE SEQUENCE [LARGE SCALE GENOMIC DNA]</scope>
    <source>
        <strain evidence="2">Urdbean</strain>
    </source>
</reference>
<dbReference type="GO" id="GO:0006355">
    <property type="term" value="P:regulation of DNA-templated transcription"/>
    <property type="evidence" value="ECO:0007669"/>
    <property type="project" value="InterPro"/>
</dbReference>
<dbReference type="PANTHER" id="PTHR14296:SF12">
    <property type="entry name" value="DDT DOMAIN-CONTAINING PROTEIN DDR4 ISOFORM X1"/>
    <property type="match status" value="1"/>
</dbReference>
<protein>
    <recommendedName>
        <fullName evidence="4">DDT domain-containing protein DDR4</fullName>
    </recommendedName>
</protein>